<evidence type="ECO:0000259" key="2">
    <source>
        <dbReference type="Pfam" id="PF04453"/>
    </source>
</evidence>
<organism evidence="3 4">
    <name type="scientific">Paracandidimonas soli</name>
    <dbReference type="NCBI Taxonomy" id="1917182"/>
    <lineage>
        <taxon>Bacteria</taxon>
        <taxon>Pseudomonadati</taxon>
        <taxon>Pseudomonadota</taxon>
        <taxon>Betaproteobacteria</taxon>
        <taxon>Burkholderiales</taxon>
        <taxon>Alcaligenaceae</taxon>
        <taxon>Paracandidimonas</taxon>
    </lineage>
</organism>
<dbReference type="Gene3D" id="2.60.450.10">
    <property type="entry name" value="Lipopolysaccharide (LPS) transport protein A like domain"/>
    <property type="match status" value="1"/>
</dbReference>
<dbReference type="PANTHER" id="PTHR30189:SF1">
    <property type="entry name" value="LPS-ASSEMBLY PROTEIN LPTD"/>
    <property type="match status" value="1"/>
</dbReference>
<dbReference type="PANTHER" id="PTHR30189">
    <property type="entry name" value="LPS-ASSEMBLY PROTEIN"/>
    <property type="match status" value="1"/>
</dbReference>
<dbReference type="GO" id="GO:1990351">
    <property type="term" value="C:transporter complex"/>
    <property type="evidence" value="ECO:0007669"/>
    <property type="project" value="TreeGrafter"/>
</dbReference>
<comment type="caution">
    <text evidence="3">The sequence shown here is derived from an EMBL/GenBank/DDBJ whole genome shotgun (WGS) entry which is preliminary data.</text>
</comment>
<reference evidence="3 4" key="1">
    <citation type="submission" date="2019-03" db="EMBL/GenBank/DDBJ databases">
        <title>Genomic Encyclopedia of Type Strains, Phase IV (KMG-IV): sequencing the most valuable type-strain genomes for metagenomic binning, comparative biology and taxonomic classification.</title>
        <authorList>
            <person name="Goeker M."/>
        </authorList>
    </citation>
    <scope>NUCLEOTIDE SEQUENCE [LARGE SCALE GENOMIC DNA]</scope>
    <source>
        <strain evidence="3 4">DSM 100048</strain>
    </source>
</reference>
<dbReference type="GO" id="GO:0043165">
    <property type="term" value="P:Gram-negative-bacterium-type cell outer membrane assembly"/>
    <property type="evidence" value="ECO:0007669"/>
    <property type="project" value="UniProtKB-UniRule"/>
</dbReference>
<gene>
    <name evidence="1" type="primary">lptD</name>
    <name evidence="3" type="ORF">EV686_101602</name>
</gene>
<comment type="subcellular location">
    <subcellularLocation>
        <location evidence="1">Cell outer membrane</location>
    </subcellularLocation>
</comment>
<comment type="subunit">
    <text evidence="1">Component of the lipopolysaccharide transport and assembly complex. Interacts with LptE and LptA.</text>
</comment>
<keyword evidence="1" id="KW-0732">Signal</keyword>
<dbReference type="GO" id="GO:0015920">
    <property type="term" value="P:lipopolysaccharide transport"/>
    <property type="evidence" value="ECO:0007669"/>
    <property type="project" value="InterPro"/>
</dbReference>
<evidence type="ECO:0000256" key="1">
    <source>
        <dbReference type="HAMAP-Rule" id="MF_01411"/>
    </source>
</evidence>
<protein>
    <recommendedName>
        <fullName evidence="1">LPS-assembly protein LptD</fullName>
    </recommendedName>
</protein>
<dbReference type="Pfam" id="PF04453">
    <property type="entry name" value="LptD"/>
    <property type="match status" value="1"/>
</dbReference>
<dbReference type="HAMAP" id="MF_01411">
    <property type="entry name" value="LPS_assembly_LptD"/>
    <property type="match status" value="1"/>
</dbReference>
<feature type="domain" description="LptD C-terminal" evidence="2">
    <location>
        <begin position="295"/>
        <end position="710"/>
    </location>
</feature>
<evidence type="ECO:0000313" key="4">
    <source>
        <dbReference type="Proteomes" id="UP000294692"/>
    </source>
</evidence>
<comment type="similarity">
    <text evidence="1">Belongs to the LptD family.</text>
</comment>
<dbReference type="EMBL" id="SMBX01000001">
    <property type="protein sequence ID" value="TCV03139.1"/>
    <property type="molecule type" value="Genomic_DNA"/>
</dbReference>
<accession>A0A4R3VHE6</accession>
<dbReference type="RefSeq" id="WP_243650715.1">
    <property type="nucleotide sequence ID" value="NZ_JBHRVM010000001.1"/>
</dbReference>
<feature type="signal peptide" evidence="1">
    <location>
        <begin position="1"/>
        <end position="20"/>
    </location>
</feature>
<feature type="chain" id="PRO_5021055340" description="LPS-assembly protein LptD" evidence="1">
    <location>
        <begin position="21"/>
        <end position="805"/>
    </location>
</feature>
<dbReference type="InterPro" id="IPR020889">
    <property type="entry name" value="LipoPS_assembly_LptD"/>
</dbReference>
<dbReference type="AlphaFoldDB" id="A0A4R3VHE6"/>
<keyword evidence="4" id="KW-1185">Reference proteome</keyword>
<comment type="caution">
    <text evidence="1">Lacks conserved residue(s) required for the propagation of feature annotation.</text>
</comment>
<comment type="function">
    <text evidence="1">Together with LptE, is involved in the assembly of lipopolysaccharide (LPS) at the surface of the outer membrane.</text>
</comment>
<dbReference type="GO" id="GO:0009279">
    <property type="term" value="C:cell outer membrane"/>
    <property type="evidence" value="ECO:0007669"/>
    <property type="project" value="UniProtKB-SubCell"/>
</dbReference>
<dbReference type="InterPro" id="IPR007543">
    <property type="entry name" value="LptD_C"/>
</dbReference>
<name>A0A4R3VHE6_9BURK</name>
<keyword evidence="1" id="KW-0998">Cell outer membrane</keyword>
<evidence type="ECO:0000313" key="3">
    <source>
        <dbReference type="EMBL" id="TCV03139.1"/>
    </source>
</evidence>
<dbReference type="Proteomes" id="UP000294692">
    <property type="component" value="Unassembled WGS sequence"/>
</dbReference>
<proteinExistence type="inferred from homology"/>
<keyword evidence="1" id="KW-0472">Membrane</keyword>
<dbReference type="InterPro" id="IPR050218">
    <property type="entry name" value="LptD"/>
</dbReference>
<sequence precursor="true">MRGFWWIPFIAASSLAQVQAQTAAPAPAGQQVVHRGLQVAPQLREHRNLEEEEMSVFLVGDDLSFDGEGKMVLKGGAQVRRIDSVVKGDRIEYDRDSGQVKVRGNGLMMRDASIVMGPEIDYNLNSETGEVTAPDFWLGSSGGAGTAERAEILSQQHMRLYDMRYSGCPCPDPAWYITSSRVDLKFDENEGVARNGVLYFKGVPILASPWLTFPITKDRKSGFLVPTYGMTSKSGVEFSLPYYFNLAPNYDFTLTPHYYSKRGLQLGGEFRYLGRGYSGIYSGAYLNNDKEADRKRWTYRLQHTHRLGGGFSAGFDVRRVSDDNYHRDFTALGLGEAQENSLPSHARLNWSGYKYFSAGLRVQTYQTLQDTDLGYYRRPEFDKLPELTFRGARYGWNNFDVVSENSVTKFRMPLRREMYRGVLYDLGRAGTTTRQAPDGTRFSSYTSIAYPIVKAGWYVTPKAGLHMSQYSTDWYKDELGPRYSSFDRTHTRVLPILSLDSGMTFERDTTLFGNDSIQTLEPRLYYLYVPYRDQSMMPVYDTSLATFNFAQAFDENIYSGGWDRIAEANQVTFGLTSRWLDADTGFERLSLSAAQRLYFNKQQRVTLSPGQVKEEDLVSKRSDYLVGVNAALTDNFSVRFDAQFNPETRDRNRMAAGIRWEPKRLASVSLSYRYERDPAQIADYRVEIDPENDRAKEYMTFSGQWPLSNKIYAMGRFDYSLQEKRNTQSILGFEYKGDCCWVARVVAQRYAVSAKDVNTAFFLQLELTGLGSLGTDPMGLLRERVIGYEPVTHDLPEKTTFERYE</sequence>